<dbReference type="Proteomes" id="UP001321473">
    <property type="component" value="Unassembled WGS sequence"/>
</dbReference>
<evidence type="ECO:0000256" key="2">
    <source>
        <dbReference type="ARBA" id="ARBA00023125"/>
    </source>
</evidence>
<protein>
    <recommendedName>
        <fullName evidence="4">HTH CENPB-type domain-containing protein</fullName>
    </recommendedName>
</protein>
<dbReference type="Pfam" id="PF04218">
    <property type="entry name" value="CENP-B_N"/>
    <property type="match status" value="1"/>
</dbReference>
<keyword evidence="3" id="KW-0539">Nucleus</keyword>
<dbReference type="EMBL" id="JARKHS020031401">
    <property type="protein sequence ID" value="KAK8761237.1"/>
    <property type="molecule type" value="Genomic_DNA"/>
</dbReference>
<gene>
    <name evidence="5" type="ORF">V5799_027495</name>
</gene>
<dbReference type="InterPro" id="IPR009057">
    <property type="entry name" value="Homeodomain-like_sf"/>
</dbReference>
<dbReference type="PANTHER" id="PTHR19303:SF73">
    <property type="entry name" value="PROTEIN PDC2"/>
    <property type="match status" value="1"/>
</dbReference>
<comment type="subcellular location">
    <subcellularLocation>
        <location evidence="1">Nucleus</location>
    </subcellularLocation>
</comment>
<comment type="caution">
    <text evidence="5">The sequence shown here is derived from an EMBL/GenBank/DDBJ whole genome shotgun (WGS) entry which is preliminary data.</text>
</comment>
<dbReference type="SUPFAM" id="SSF46689">
    <property type="entry name" value="Homeodomain-like"/>
    <property type="match status" value="2"/>
</dbReference>
<dbReference type="SMART" id="SM00674">
    <property type="entry name" value="CENPB"/>
    <property type="match status" value="1"/>
</dbReference>
<dbReference type="GO" id="GO:0003677">
    <property type="term" value="F:DNA binding"/>
    <property type="evidence" value="ECO:0007669"/>
    <property type="project" value="UniProtKB-KW"/>
</dbReference>
<dbReference type="GO" id="GO:0005634">
    <property type="term" value="C:nucleus"/>
    <property type="evidence" value="ECO:0007669"/>
    <property type="project" value="UniProtKB-SubCell"/>
</dbReference>
<name>A0AAQ4DFJ7_AMBAM</name>
<dbReference type="AlphaFoldDB" id="A0AAQ4DFJ7"/>
<proteinExistence type="predicted"/>
<dbReference type="InterPro" id="IPR007889">
    <property type="entry name" value="HTH_Psq"/>
</dbReference>
<evidence type="ECO:0000256" key="1">
    <source>
        <dbReference type="ARBA" id="ARBA00004123"/>
    </source>
</evidence>
<feature type="domain" description="HTH CENPB-type" evidence="4">
    <location>
        <begin position="62"/>
        <end position="133"/>
    </location>
</feature>
<accession>A0AAQ4DFJ7</accession>
<sequence>MSRKWKALSLKNKLDILKKVDEEPKKRCIDMAKELGLPISMLSTIVGQRDRIMQTVQHFGVNSKEAKTAHHVKLEEVLLTWFKEVTAAGVNVDGKALREKAAGFALTLGIDNFQASGGWIHRYKARHDLCYKTVCGEGKKVDASVVEVWVATTLQSFIAGYGAHDVFNIDEAGLFHNLQPEKSLCFKGEACQGGQKK</sequence>
<evidence type="ECO:0000259" key="4">
    <source>
        <dbReference type="PROSITE" id="PS51253"/>
    </source>
</evidence>
<evidence type="ECO:0000313" key="6">
    <source>
        <dbReference type="Proteomes" id="UP001321473"/>
    </source>
</evidence>
<dbReference type="PROSITE" id="PS51253">
    <property type="entry name" value="HTH_CENPB"/>
    <property type="match status" value="1"/>
</dbReference>
<keyword evidence="6" id="KW-1185">Reference proteome</keyword>
<evidence type="ECO:0000313" key="5">
    <source>
        <dbReference type="EMBL" id="KAK8761237.1"/>
    </source>
</evidence>
<evidence type="ECO:0000256" key="3">
    <source>
        <dbReference type="ARBA" id="ARBA00023242"/>
    </source>
</evidence>
<reference evidence="5 6" key="1">
    <citation type="journal article" date="2023" name="Arcadia Sci">
        <title>De novo assembly of a long-read Amblyomma americanum tick genome.</title>
        <authorList>
            <person name="Chou S."/>
            <person name="Poskanzer K.E."/>
            <person name="Rollins M."/>
            <person name="Thuy-Boun P.S."/>
        </authorList>
    </citation>
    <scope>NUCLEOTIDE SEQUENCE [LARGE SCALE GENOMIC DNA]</scope>
    <source>
        <strain evidence="5">F_SG_1</strain>
        <tissue evidence="5">Salivary glands</tissue>
    </source>
</reference>
<dbReference type="InterPro" id="IPR006600">
    <property type="entry name" value="HTH_CenpB_DNA-bd_dom"/>
</dbReference>
<keyword evidence="2" id="KW-0238">DNA-binding</keyword>
<organism evidence="5 6">
    <name type="scientific">Amblyomma americanum</name>
    <name type="common">Lone star tick</name>
    <dbReference type="NCBI Taxonomy" id="6943"/>
    <lineage>
        <taxon>Eukaryota</taxon>
        <taxon>Metazoa</taxon>
        <taxon>Ecdysozoa</taxon>
        <taxon>Arthropoda</taxon>
        <taxon>Chelicerata</taxon>
        <taxon>Arachnida</taxon>
        <taxon>Acari</taxon>
        <taxon>Parasitiformes</taxon>
        <taxon>Ixodida</taxon>
        <taxon>Ixodoidea</taxon>
        <taxon>Ixodidae</taxon>
        <taxon>Amblyomminae</taxon>
        <taxon>Amblyomma</taxon>
    </lineage>
</organism>
<dbReference type="Gene3D" id="1.10.10.60">
    <property type="entry name" value="Homeodomain-like"/>
    <property type="match status" value="2"/>
</dbReference>
<dbReference type="InterPro" id="IPR050863">
    <property type="entry name" value="CenT-Element_Derived"/>
</dbReference>
<dbReference type="PANTHER" id="PTHR19303">
    <property type="entry name" value="TRANSPOSON"/>
    <property type="match status" value="1"/>
</dbReference>
<dbReference type="Pfam" id="PF03221">
    <property type="entry name" value="HTH_Tnp_Tc5"/>
    <property type="match status" value="1"/>
</dbReference>